<evidence type="ECO:0000313" key="5">
    <source>
        <dbReference type="EMBL" id="AIV03681.1"/>
    </source>
</evidence>
<evidence type="ECO:0000256" key="1">
    <source>
        <dbReference type="ARBA" id="ARBA00022741"/>
    </source>
</evidence>
<feature type="domain" description="ABC transporter" evidence="4">
    <location>
        <begin position="531"/>
        <end position="784"/>
    </location>
</feature>
<dbReference type="AlphaFoldDB" id="A0A097SSW9"/>
<dbReference type="InterPro" id="IPR003593">
    <property type="entry name" value="AAA+_ATPase"/>
</dbReference>
<dbReference type="KEGG" id="mgj:MGM1_3080"/>
<dbReference type="Proteomes" id="UP000030066">
    <property type="component" value="Chromosome"/>
</dbReference>
<evidence type="ECO:0000259" key="4">
    <source>
        <dbReference type="PROSITE" id="PS50893"/>
    </source>
</evidence>
<name>A0A097SSW9_9BACT</name>
<dbReference type="HOGENOM" id="CLU_000604_92_3_14"/>
<dbReference type="SMART" id="SM00382">
    <property type="entry name" value="AAA"/>
    <property type="match status" value="2"/>
</dbReference>
<dbReference type="PROSITE" id="PS50893">
    <property type="entry name" value="ABC_TRANSPORTER_2"/>
    <property type="match status" value="2"/>
</dbReference>
<protein>
    <submittedName>
        <fullName evidence="5">Ribose/galactose ABC transporter ATP-binding protein</fullName>
    </submittedName>
</protein>
<dbReference type="PANTHER" id="PTHR43790">
    <property type="entry name" value="CARBOHYDRATE TRANSPORT ATP-BINDING PROTEIN MG119-RELATED"/>
    <property type="match status" value="1"/>
</dbReference>
<accession>A0A097SSW9</accession>
<dbReference type="PROSITE" id="PS00211">
    <property type="entry name" value="ABC_TRANSPORTER_1"/>
    <property type="match status" value="1"/>
</dbReference>
<dbReference type="InterPro" id="IPR003439">
    <property type="entry name" value="ABC_transporter-like_ATP-bd"/>
</dbReference>
<proteinExistence type="predicted"/>
<reference evidence="5 6" key="1">
    <citation type="journal article" date="2014" name="PLoS ONE">
        <title>An emerging Mycoplasma associated with trichomoniasis, vaginal infection and disease.</title>
        <authorList>
            <consortium name="Vaginal Microbiome Consortium"/>
            <person name="Fettweis J.M."/>
            <person name="Serrano M.G."/>
            <person name="Huang B."/>
            <person name="Brooks J.P."/>
            <person name="Glascock A.L."/>
            <person name="Sheth N.U."/>
            <person name="Strauss J.F.III."/>
            <person name="Jefferson K.K."/>
            <person name="Buck G.A."/>
        </authorList>
    </citation>
    <scope>NUCLEOTIDE SEQUENCE [LARGE SCALE GENOMIC DNA]</scope>
    <source>
        <strain evidence="5 6">VCU_M1</strain>
    </source>
</reference>
<dbReference type="Pfam" id="PF00005">
    <property type="entry name" value="ABC_tran"/>
    <property type="match status" value="2"/>
</dbReference>
<evidence type="ECO:0000313" key="6">
    <source>
        <dbReference type="Proteomes" id="UP000030066"/>
    </source>
</evidence>
<gene>
    <name evidence="5" type="ORF">MGM1_3080</name>
</gene>
<dbReference type="GO" id="GO:0016887">
    <property type="term" value="F:ATP hydrolysis activity"/>
    <property type="evidence" value="ECO:0007669"/>
    <property type="project" value="InterPro"/>
</dbReference>
<dbReference type="GO" id="GO:0005524">
    <property type="term" value="F:ATP binding"/>
    <property type="evidence" value="ECO:0007669"/>
    <property type="project" value="UniProtKB-KW"/>
</dbReference>
<dbReference type="SUPFAM" id="SSF52540">
    <property type="entry name" value="P-loop containing nucleoside triphosphate hydrolases"/>
    <property type="match status" value="2"/>
</dbReference>
<keyword evidence="2 5" id="KW-0067">ATP-binding</keyword>
<evidence type="ECO:0000256" key="3">
    <source>
        <dbReference type="SAM" id="MobiDB-lite"/>
    </source>
</evidence>
<dbReference type="InterPro" id="IPR017871">
    <property type="entry name" value="ABC_transporter-like_CS"/>
</dbReference>
<dbReference type="PANTHER" id="PTHR43790:SF4">
    <property type="entry name" value="GUANOSINE IMPORT ATP-BINDING PROTEIN NUPO"/>
    <property type="match status" value="1"/>
</dbReference>
<feature type="region of interest" description="Disordered" evidence="3">
    <location>
        <begin position="70"/>
        <end position="95"/>
    </location>
</feature>
<sequence>MKKKKQTKKIKVKRTIKEKKILTSHNISKVFNSLDAQTINKKQYLKAPSVKPETITKVITQTIETPALTSDKQINKSKKATSTKKEPKMVSSVDNKKPVTTLLSTETKLDRHSLRVIQCAEKAAQREKRRYLHYLASRKVMIANQNAKEQETKQKTANLKVNLKTTSNAADNKAELKSTPAVVKKTKHKSLKNVLKTFFLTKKAKKVDKKDQSKKQLLIDQLWNKMLNEAFAKSKKLKEKQCQAIIKEKQAIKKALKTKTNFYNDNKSIYAVELNKITKTFNKGQFFALKNTTLKVKKNTIHAIVGENGAGKTTLMSVLFGQFKADSGEVYVNGIQSRFKTSLDATNAGIGMVHQHFKLVNVYSLLDNIILGAETTKYGFIDRNESRKKIEAIAKKYNLRINLDNQVRYSSVGEQQTTEIIKLLYRDANILIFDEPTAVLSDVEIQGFLKMLKEFKELGKTIILITHKLNEVEQVADEVTVLRRGETIKTVPMKKTNKNALADMMVGEKLIMHINNIDDKDYKNRPVVCEIRNLNAYKTSQKHVLALNNLNLDVHQGEILGIAGIEGNGQTELALILGGLLKKRVSGSVKIYDPVHKVMVDALKSSVNQLYSCAGLAHVPEDRLKYGLVLDETVAINSVLPIINKRPFTYFGLINNVAINRYCKEIIYKWDVRGANGGKSLARSLSGGNQQKLVIGRELTREHNLSIFVQPTRGLDLGAIQYVHKKIIEDVKKGHTVILISYELDEILSIATRIVVLDKGKVVFNDLRKKANHQILGRYLSNSALSEQKVVK</sequence>
<dbReference type="Gene3D" id="3.40.50.300">
    <property type="entry name" value="P-loop containing nucleotide triphosphate hydrolases"/>
    <property type="match status" value="2"/>
</dbReference>
<dbReference type="CDD" id="cd03215">
    <property type="entry name" value="ABC_Carb_Monos_II"/>
    <property type="match status" value="1"/>
</dbReference>
<keyword evidence="6" id="KW-1185">Reference proteome</keyword>
<feature type="domain" description="ABC transporter" evidence="4">
    <location>
        <begin position="272"/>
        <end position="509"/>
    </location>
</feature>
<dbReference type="eggNOG" id="COG3845">
    <property type="taxonomic scope" value="Bacteria"/>
</dbReference>
<evidence type="ECO:0000256" key="2">
    <source>
        <dbReference type="ARBA" id="ARBA00022840"/>
    </source>
</evidence>
<dbReference type="InterPro" id="IPR027417">
    <property type="entry name" value="P-loop_NTPase"/>
</dbReference>
<organism evidence="5 6">
    <name type="scientific">Candidatus Malacoplasma girerdii</name>
    <dbReference type="NCBI Taxonomy" id="1318617"/>
    <lineage>
        <taxon>Bacteria</taxon>
        <taxon>Bacillati</taxon>
        <taxon>Mycoplasmatota</taxon>
        <taxon>Mycoplasmoidales</taxon>
        <taxon>Mycoplasmoidaceae</taxon>
        <taxon>Malacoplasma</taxon>
    </lineage>
</organism>
<dbReference type="CDD" id="cd03216">
    <property type="entry name" value="ABC_Carb_Monos_I"/>
    <property type="match status" value="1"/>
</dbReference>
<dbReference type="EMBL" id="CP007711">
    <property type="protein sequence ID" value="AIV03681.1"/>
    <property type="molecule type" value="Genomic_DNA"/>
</dbReference>
<dbReference type="InterPro" id="IPR050107">
    <property type="entry name" value="ABC_carbohydrate_import_ATPase"/>
</dbReference>
<keyword evidence="1" id="KW-0547">Nucleotide-binding</keyword>
<dbReference type="STRING" id="1318617.MGM1_3080"/>